<accession>A0A3N4L5N6</accession>
<protein>
    <submittedName>
        <fullName evidence="2">Uncharacterized protein</fullName>
    </submittedName>
</protein>
<dbReference type="AlphaFoldDB" id="A0A3N4L5N6"/>
<feature type="region of interest" description="Disordered" evidence="1">
    <location>
        <begin position="1"/>
        <end position="76"/>
    </location>
</feature>
<dbReference type="OrthoDB" id="243127at2759"/>
<organism evidence="2 3">
    <name type="scientific">Terfezia boudieri ATCC MYA-4762</name>
    <dbReference type="NCBI Taxonomy" id="1051890"/>
    <lineage>
        <taxon>Eukaryota</taxon>
        <taxon>Fungi</taxon>
        <taxon>Dikarya</taxon>
        <taxon>Ascomycota</taxon>
        <taxon>Pezizomycotina</taxon>
        <taxon>Pezizomycetes</taxon>
        <taxon>Pezizales</taxon>
        <taxon>Pezizaceae</taxon>
        <taxon>Terfezia</taxon>
    </lineage>
</organism>
<dbReference type="InParanoid" id="A0A3N4L5N6"/>
<sequence>MRPSYQSNLPQPQGHPHGPSFASRASGPQGDFGHLAQQQHNGYPTQFMNGVGSGSHQGPLTTGSSAAAMGNNNPGNLSVTGLDWTAFQGLSLQSH</sequence>
<evidence type="ECO:0000256" key="1">
    <source>
        <dbReference type="SAM" id="MobiDB-lite"/>
    </source>
</evidence>
<evidence type="ECO:0000313" key="2">
    <source>
        <dbReference type="EMBL" id="RPB18173.1"/>
    </source>
</evidence>
<dbReference type="Proteomes" id="UP000267821">
    <property type="component" value="Unassembled WGS sequence"/>
</dbReference>
<reference evidence="2 3" key="1">
    <citation type="journal article" date="2018" name="Nat. Ecol. Evol.">
        <title>Pezizomycetes genomes reveal the molecular basis of ectomycorrhizal truffle lifestyle.</title>
        <authorList>
            <person name="Murat C."/>
            <person name="Payen T."/>
            <person name="Noel B."/>
            <person name="Kuo A."/>
            <person name="Morin E."/>
            <person name="Chen J."/>
            <person name="Kohler A."/>
            <person name="Krizsan K."/>
            <person name="Balestrini R."/>
            <person name="Da Silva C."/>
            <person name="Montanini B."/>
            <person name="Hainaut M."/>
            <person name="Levati E."/>
            <person name="Barry K.W."/>
            <person name="Belfiori B."/>
            <person name="Cichocki N."/>
            <person name="Clum A."/>
            <person name="Dockter R.B."/>
            <person name="Fauchery L."/>
            <person name="Guy J."/>
            <person name="Iotti M."/>
            <person name="Le Tacon F."/>
            <person name="Lindquist E.A."/>
            <person name="Lipzen A."/>
            <person name="Malagnac F."/>
            <person name="Mello A."/>
            <person name="Molinier V."/>
            <person name="Miyauchi S."/>
            <person name="Poulain J."/>
            <person name="Riccioni C."/>
            <person name="Rubini A."/>
            <person name="Sitrit Y."/>
            <person name="Splivallo R."/>
            <person name="Traeger S."/>
            <person name="Wang M."/>
            <person name="Zifcakova L."/>
            <person name="Wipf D."/>
            <person name="Zambonelli A."/>
            <person name="Paolocci F."/>
            <person name="Nowrousian M."/>
            <person name="Ottonello S."/>
            <person name="Baldrian P."/>
            <person name="Spatafora J.W."/>
            <person name="Henrissat B."/>
            <person name="Nagy L.G."/>
            <person name="Aury J.M."/>
            <person name="Wincker P."/>
            <person name="Grigoriev I.V."/>
            <person name="Bonfante P."/>
            <person name="Martin F.M."/>
        </authorList>
    </citation>
    <scope>NUCLEOTIDE SEQUENCE [LARGE SCALE GENOMIC DNA]</scope>
    <source>
        <strain evidence="2 3">ATCC MYA-4762</strain>
    </source>
</reference>
<gene>
    <name evidence="2" type="ORF">L211DRAFT_159692</name>
</gene>
<evidence type="ECO:0000313" key="3">
    <source>
        <dbReference type="Proteomes" id="UP000267821"/>
    </source>
</evidence>
<dbReference type="EMBL" id="ML121672">
    <property type="protein sequence ID" value="RPB18173.1"/>
    <property type="molecule type" value="Genomic_DNA"/>
</dbReference>
<proteinExistence type="predicted"/>
<feature type="compositionally biased region" description="Polar residues" evidence="1">
    <location>
        <begin position="1"/>
        <end position="11"/>
    </location>
</feature>
<name>A0A3N4L5N6_9PEZI</name>
<feature type="compositionally biased region" description="Polar residues" evidence="1">
    <location>
        <begin position="36"/>
        <end position="76"/>
    </location>
</feature>
<keyword evidence="3" id="KW-1185">Reference proteome</keyword>